<sequence>MSLDEDLGPLSWIVTIAFFALCAVSFAVRVYARGAIVRCFAWDDWFMTIAFLTLIGQQYICWKWLSLGAGKHARDVSSDDLEQMKLYQLIEEFYYFLVQLFLKLSFLLFFYRTLPTPRFRTAICITIALVFIQTIATWIFSALQCRPLAAYFNPDDYPDAVCYPYGISYYAPSAVNVVINVLIYLLPLPTITHLSQTQAQPARPETPDPSTRSIPLPSRPTLAAPFLLGGLSLLVSGLRVVILYQLSTTTTAASTATAATTTTTASLTPTADYPYTLGLAALATTAELALAATTANLPAARTLHRHLRATSFHRRRDGGYDSDMELVEGGDGRGKITITSRVSISITEALRGGAGSRNGGGDGPPGYPRKYFRFARPGAQSPGPGVGVGVGFGKDVGGPRLPLILADAREVVLGPNMSTAKANDASKDKDYGSETSSTHTEDNEKKPVMTETVSVQESGECSRPITTEQILAQRRREKIKANGGVEPEPKPKGAARKLVHIFRVPVAPVGTSINEQDDSWLRSSEDPPSSSNQDNDEYMHPYDREKKAKAKGKGSPDSAPKKSKRQKTKEGQEQRKSRGPSPVSSSEASLISGHSGDAKDRRPDAQVLQALGG</sequence>
<protein>
    <submittedName>
        <fullName evidence="1">L-fucose permease</fullName>
    </submittedName>
</protein>
<reference evidence="1" key="1">
    <citation type="submission" date="2024-09" db="EMBL/GenBank/DDBJ databases">
        <title>Draft Genome Sequences of Neofusicoccum parvum.</title>
        <authorList>
            <person name="Ashida A."/>
            <person name="Camagna M."/>
            <person name="Tanaka A."/>
            <person name="Takemoto D."/>
        </authorList>
    </citation>
    <scope>NUCLEOTIDE SEQUENCE</scope>
    <source>
        <strain evidence="1">PPO83</strain>
    </source>
</reference>
<proteinExistence type="predicted"/>
<evidence type="ECO:0000313" key="2">
    <source>
        <dbReference type="Proteomes" id="UP001165186"/>
    </source>
</evidence>
<evidence type="ECO:0000313" key="1">
    <source>
        <dbReference type="EMBL" id="GME40047.1"/>
    </source>
</evidence>
<comment type="caution">
    <text evidence="1">The sequence shown here is derived from an EMBL/GenBank/DDBJ whole genome shotgun (WGS) entry which is preliminary data.</text>
</comment>
<dbReference type="Proteomes" id="UP001165186">
    <property type="component" value="Unassembled WGS sequence"/>
</dbReference>
<organism evidence="1 2">
    <name type="scientific">Neofusicoccum parvum</name>
    <dbReference type="NCBI Taxonomy" id="310453"/>
    <lineage>
        <taxon>Eukaryota</taxon>
        <taxon>Fungi</taxon>
        <taxon>Dikarya</taxon>
        <taxon>Ascomycota</taxon>
        <taxon>Pezizomycotina</taxon>
        <taxon>Dothideomycetes</taxon>
        <taxon>Dothideomycetes incertae sedis</taxon>
        <taxon>Botryosphaeriales</taxon>
        <taxon>Botryosphaeriaceae</taxon>
        <taxon>Neofusicoccum</taxon>
    </lineage>
</organism>
<name>A0ACB5SGW9_9PEZI</name>
<gene>
    <name evidence="1" type="primary">g9459</name>
    <name evidence="1" type="ORF">NpPPO83_00009459</name>
</gene>
<keyword evidence="2" id="KW-1185">Reference proteome</keyword>
<accession>A0ACB5SGW9</accession>
<dbReference type="EMBL" id="BSXG01000091">
    <property type="protein sequence ID" value="GME40047.1"/>
    <property type="molecule type" value="Genomic_DNA"/>
</dbReference>